<dbReference type="InterPro" id="IPR017861">
    <property type="entry name" value="KAE1/TsaD"/>
</dbReference>
<evidence type="ECO:0000313" key="10">
    <source>
        <dbReference type="Proteomes" id="UP000648187"/>
    </source>
</evidence>
<proteinExistence type="inferred from homology"/>
<dbReference type="GO" id="GO:0061711">
    <property type="term" value="F:tRNA N(6)-L-threonylcarbamoyladenine synthase activity"/>
    <property type="evidence" value="ECO:0007669"/>
    <property type="project" value="UniProtKB-EC"/>
</dbReference>
<evidence type="ECO:0000256" key="7">
    <source>
        <dbReference type="HAMAP-Rule" id="MF_03179"/>
    </source>
</evidence>
<dbReference type="NCBIfam" id="TIGR03723">
    <property type="entry name" value="T6A_TsaD_YgjD"/>
    <property type="match status" value="1"/>
</dbReference>
<dbReference type="PRINTS" id="PR00789">
    <property type="entry name" value="OSIALOPTASE"/>
</dbReference>
<keyword evidence="7" id="KW-0496">Mitochondrion</keyword>
<evidence type="ECO:0000256" key="6">
    <source>
        <dbReference type="ARBA" id="ARBA00048117"/>
    </source>
</evidence>
<dbReference type="CDD" id="cd24134">
    <property type="entry name" value="ASKHA_NBD_OSGEPL1_QRI7_euk"/>
    <property type="match status" value="1"/>
</dbReference>
<dbReference type="HAMAP" id="MF_01445">
    <property type="entry name" value="TsaD"/>
    <property type="match status" value="1"/>
</dbReference>
<dbReference type="PANTHER" id="PTHR11735">
    <property type="entry name" value="TRNA N6-ADENOSINE THREONYLCARBAMOYLTRANSFERASE"/>
    <property type="match status" value="1"/>
</dbReference>
<dbReference type="GO" id="GO:0005739">
    <property type="term" value="C:mitochondrion"/>
    <property type="evidence" value="ECO:0007669"/>
    <property type="project" value="UniProtKB-SubCell"/>
</dbReference>
<dbReference type="InterPro" id="IPR000905">
    <property type="entry name" value="Gcp-like_dom"/>
</dbReference>
<keyword evidence="5 7" id="KW-0012">Acyltransferase</keyword>
<evidence type="ECO:0000256" key="1">
    <source>
        <dbReference type="ARBA" id="ARBA00012156"/>
    </source>
</evidence>
<dbReference type="Proteomes" id="UP000648187">
    <property type="component" value="Unassembled WGS sequence"/>
</dbReference>
<dbReference type="EMBL" id="JACKWZ010000434">
    <property type="protein sequence ID" value="KAF9407804.1"/>
    <property type="molecule type" value="Genomic_DNA"/>
</dbReference>
<dbReference type="PANTHER" id="PTHR11735:SF6">
    <property type="entry name" value="TRNA N6-ADENOSINE THREONYLCARBAMOYLTRANSFERASE, MITOCHONDRIAL"/>
    <property type="match status" value="1"/>
</dbReference>
<comment type="cofactor">
    <cofactor evidence="7">
        <name>a divalent metal cation</name>
        <dbReference type="ChEBI" id="CHEBI:60240"/>
    </cofactor>
    <text evidence="7">Binds 1 divalent metal cation per subunit.</text>
</comment>
<dbReference type="SUPFAM" id="SSF53067">
    <property type="entry name" value="Actin-like ATPase domain"/>
    <property type="match status" value="1"/>
</dbReference>
<reference evidence="9" key="1">
    <citation type="submission" date="2020-08" db="EMBL/GenBank/DDBJ databases">
        <title>Spodoptera exigua strain:BAW_Kor-Di-RS1 Genome sequencing and assembly.</title>
        <authorList>
            <person name="Kim J."/>
            <person name="Nam H.Y."/>
            <person name="Kwon M."/>
            <person name="Choi J.H."/>
            <person name="Cho S.R."/>
            <person name="Kim G.-H."/>
        </authorList>
    </citation>
    <scope>NUCLEOTIDE SEQUENCE</scope>
    <source>
        <strain evidence="9">BAW_Kor-Di-RS1</strain>
        <tissue evidence="9">Whole-body</tissue>
    </source>
</reference>
<protein>
    <recommendedName>
        <fullName evidence="1">N(6)-L-threonylcarbamoyladenine synthase</fullName>
        <ecNumber evidence="1">2.3.1.234</ecNumber>
    </recommendedName>
</protein>
<evidence type="ECO:0000256" key="2">
    <source>
        <dbReference type="ARBA" id="ARBA00022679"/>
    </source>
</evidence>
<gene>
    <name evidence="9" type="ORF">HW555_012301</name>
</gene>
<comment type="similarity">
    <text evidence="7">Belongs to the KAE1 / TsaD family.</text>
</comment>
<comment type="catalytic activity">
    <reaction evidence="6 7">
        <text>L-threonylcarbamoyladenylate + adenosine(37) in tRNA = N(6)-L-threonylcarbamoyladenosine(37) in tRNA + AMP + H(+)</text>
        <dbReference type="Rhea" id="RHEA:37059"/>
        <dbReference type="Rhea" id="RHEA-COMP:10162"/>
        <dbReference type="Rhea" id="RHEA-COMP:10163"/>
        <dbReference type="ChEBI" id="CHEBI:15378"/>
        <dbReference type="ChEBI" id="CHEBI:73682"/>
        <dbReference type="ChEBI" id="CHEBI:74411"/>
        <dbReference type="ChEBI" id="CHEBI:74418"/>
        <dbReference type="ChEBI" id="CHEBI:456215"/>
        <dbReference type="EC" id="2.3.1.234"/>
    </reaction>
</comment>
<comment type="subunit">
    <text evidence="7">Homodimer.</text>
</comment>
<dbReference type="EC" id="2.3.1.234" evidence="1"/>
<dbReference type="AlphaFoldDB" id="A0A835G3Q8"/>
<dbReference type="GO" id="GO:0046872">
    <property type="term" value="F:metal ion binding"/>
    <property type="evidence" value="ECO:0007669"/>
    <property type="project" value="UniProtKB-KW"/>
</dbReference>
<evidence type="ECO:0000256" key="3">
    <source>
        <dbReference type="ARBA" id="ARBA00022694"/>
    </source>
</evidence>
<evidence type="ECO:0000259" key="8">
    <source>
        <dbReference type="Pfam" id="PF00814"/>
    </source>
</evidence>
<dbReference type="Pfam" id="PF00814">
    <property type="entry name" value="TsaD"/>
    <property type="match status" value="1"/>
</dbReference>
<dbReference type="NCBIfam" id="TIGR00329">
    <property type="entry name" value="gcp_kae1"/>
    <property type="match status" value="1"/>
</dbReference>
<comment type="caution">
    <text evidence="9">The sequence shown here is derived from an EMBL/GenBank/DDBJ whole genome shotgun (WGS) entry which is preliminary data.</text>
</comment>
<organism evidence="9 10">
    <name type="scientific">Spodoptera exigua</name>
    <name type="common">Beet armyworm</name>
    <name type="synonym">Noctua fulgens</name>
    <dbReference type="NCBI Taxonomy" id="7107"/>
    <lineage>
        <taxon>Eukaryota</taxon>
        <taxon>Metazoa</taxon>
        <taxon>Ecdysozoa</taxon>
        <taxon>Arthropoda</taxon>
        <taxon>Hexapoda</taxon>
        <taxon>Insecta</taxon>
        <taxon>Pterygota</taxon>
        <taxon>Neoptera</taxon>
        <taxon>Endopterygota</taxon>
        <taxon>Lepidoptera</taxon>
        <taxon>Glossata</taxon>
        <taxon>Ditrysia</taxon>
        <taxon>Noctuoidea</taxon>
        <taxon>Noctuidae</taxon>
        <taxon>Amphipyrinae</taxon>
        <taxon>Spodoptera</taxon>
    </lineage>
</organism>
<dbReference type="Gene3D" id="3.30.420.40">
    <property type="match status" value="2"/>
</dbReference>
<comment type="subcellular location">
    <subcellularLocation>
        <location evidence="7">Mitochondrion</location>
    </subcellularLocation>
</comment>
<dbReference type="InterPro" id="IPR022450">
    <property type="entry name" value="TsaD"/>
</dbReference>
<accession>A0A835G3Q8</accession>
<keyword evidence="10" id="KW-1185">Reference proteome</keyword>
<dbReference type="GO" id="GO:0002949">
    <property type="term" value="P:tRNA threonylcarbamoyladenosine modification"/>
    <property type="evidence" value="ECO:0007669"/>
    <property type="project" value="UniProtKB-UniRule"/>
</dbReference>
<comment type="function">
    <text evidence="7">Required for the formation of a threonylcarbamoyl group on adenosine at position 37 (t(6)A37) in mitochondrial tRNAs that read codons beginning with adenine. Probably involved in the transfer of the threonylcarbamoyl moiety of threonylcarbamoyl-AMP (TC-AMP) to the N6 group of A37. Involved in mitochondrial genome maintenance.</text>
</comment>
<keyword evidence="4 7" id="KW-0479">Metal-binding</keyword>
<feature type="domain" description="Gcp-like" evidence="8">
    <location>
        <begin position="50"/>
        <end position="356"/>
    </location>
</feature>
<keyword evidence="2 7" id="KW-0808">Transferase</keyword>
<evidence type="ECO:0000256" key="5">
    <source>
        <dbReference type="ARBA" id="ARBA00023315"/>
    </source>
</evidence>
<name>A0A835G3Q8_SPOEX</name>
<evidence type="ECO:0000256" key="4">
    <source>
        <dbReference type="ARBA" id="ARBA00022723"/>
    </source>
</evidence>
<keyword evidence="3 7" id="KW-0819">tRNA processing</keyword>
<dbReference type="InterPro" id="IPR043129">
    <property type="entry name" value="ATPase_NBD"/>
</dbReference>
<sequence length="408" mass="45850">MICCMQYLKRIAVRAYSYKNVRYSSHSVILGIETSCDDTGCAVINTAGSILGESLYSQTIVHTRYGGVNPVVAHELHRNNIDSAVTDALRNAGKDIKDIDAIAVATRPGLLLSLQVGVKYARYLCKMHKKPLIPIHHMEAHALVARMYHKLQFPYIVLLISGGHCLLALVKDVNNFELLGKSLDNAPGEIFDKVARRMKLRNIPEYSKICGGRAIELAAQKCVNLNQFEFPLPLTKHRDCNFSFSGLKDSLIRKLEEREKKHNVMGDELIPEVHDLCAAFQLAVAEHIAHRTHRAMLYCEKYKLTDPDNRVIVVSGGVACNNFIFKSIEHVGSEMGYQTYRPPHNVCTDNGVMIAWNGVEKLRKQIDIRTDFSLKEVQPEAPLGVSLLNKVETANIKTRVTRLKKLYT</sequence>
<evidence type="ECO:0000313" key="9">
    <source>
        <dbReference type="EMBL" id="KAF9407804.1"/>
    </source>
</evidence>